<reference evidence="1 2" key="1">
    <citation type="submission" date="2014-11" db="EMBL/GenBank/DDBJ databases">
        <title>Genetic blueprint of the zoonotic pathogen Toxocara canis.</title>
        <authorList>
            <person name="Zhu X.-Q."/>
            <person name="Korhonen P.K."/>
            <person name="Cai H."/>
            <person name="Young N.D."/>
            <person name="Nejsum P."/>
            <person name="von Samson-Himmelstjerna G."/>
            <person name="Boag P.R."/>
            <person name="Tan P."/>
            <person name="Li Q."/>
            <person name="Min J."/>
            <person name="Yang Y."/>
            <person name="Wang X."/>
            <person name="Fang X."/>
            <person name="Hall R.S."/>
            <person name="Hofmann A."/>
            <person name="Sternberg P.W."/>
            <person name="Jex A.R."/>
            <person name="Gasser R.B."/>
        </authorList>
    </citation>
    <scope>NUCLEOTIDE SEQUENCE [LARGE SCALE GENOMIC DNA]</scope>
    <source>
        <strain evidence="1">PN_DK_2014</strain>
    </source>
</reference>
<name>A0A0B2VWU8_TOXCA</name>
<evidence type="ECO:0000313" key="1">
    <source>
        <dbReference type="EMBL" id="KHN88026.1"/>
    </source>
</evidence>
<accession>A0A0B2VWU8</accession>
<dbReference type="AlphaFoldDB" id="A0A0B2VWU8"/>
<proteinExistence type="predicted"/>
<keyword evidence="2" id="KW-1185">Reference proteome</keyword>
<protein>
    <submittedName>
        <fullName evidence="1">Uncharacterized protein</fullName>
    </submittedName>
</protein>
<dbReference type="EMBL" id="JPKZ01000312">
    <property type="protein sequence ID" value="KHN88026.1"/>
    <property type="molecule type" value="Genomic_DNA"/>
</dbReference>
<sequence>MSYPFGGLMRTISSIFSGYTEWRESGTIICYAINNLVPSVDVNHHPLISYSNDSTKVVVDHRQPRPFAMNLSMNMSNSGNLSICPSTTALLPFSYTWATDVLTFA</sequence>
<dbReference type="Proteomes" id="UP000031036">
    <property type="component" value="Unassembled WGS sequence"/>
</dbReference>
<gene>
    <name evidence="1" type="ORF">Tcan_04806</name>
</gene>
<comment type="caution">
    <text evidence="1">The sequence shown here is derived from an EMBL/GenBank/DDBJ whole genome shotgun (WGS) entry which is preliminary data.</text>
</comment>
<evidence type="ECO:0000313" key="2">
    <source>
        <dbReference type="Proteomes" id="UP000031036"/>
    </source>
</evidence>
<organism evidence="1 2">
    <name type="scientific">Toxocara canis</name>
    <name type="common">Canine roundworm</name>
    <dbReference type="NCBI Taxonomy" id="6265"/>
    <lineage>
        <taxon>Eukaryota</taxon>
        <taxon>Metazoa</taxon>
        <taxon>Ecdysozoa</taxon>
        <taxon>Nematoda</taxon>
        <taxon>Chromadorea</taxon>
        <taxon>Rhabditida</taxon>
        <taxon>Spirurina</taxon>
        <taxon>Ascaridomorpha</taxon>
        <taxon>Ascaridoidea</taxon>
        <taxon>Toxocaridae</taxon>
        <taxon>Toxocara</taxon>
    </lineage>
</organism>